<keyword evidence="1" id="KW-1133">Transmembrane helix</keyword>
<protein>
    <submittedName>
        <fullName evidence="2">Uncharacterized protein</fullName>
    </submittedName>
</protein>
<dbReference type="HOGENOM" id="CLU_3203709_0_0_10"/>
<evidence type="ECO:0000313" key="2">
    <source>
        <dbReference type="EMBL" id="EEX19585.1"/>
    </source>
</evidence>
<sequence length="45" mass="5647">MTATIIKTKLRYLWVRKIMFFFCNLCYAQLFYVSLYVLIKYTFYE</sequence>
<dbReference type="Proteomes" id="UP000003327">
    <property type="component" value="Unassembled WGS sequence"/>
</dbReference>
<evidence type="ECO:0000313" key="3">
    <source>
        <dbReference type="Proteomes" id="UP000003327"/>
    </source>
</evidence>
<reference evidence="2 3" key="1">
    <citation type="submission" date="2009-09" db="EMBL/GenBank/DDBJ databases">
        <authorList>
            <person name="Weinstock G."/>
            <person name="Sodergren E."/>
            <person name="Clifton S."/>
            <person name="Fulton L."/>
            <person name="Fulton B."/>
            <person name="Courtney L."/>
            <person name="Fronick C."/>
            <person name="Harrison M."/>
            <person name="Strong C."/>
            <person name="Farmer C."/>
            <person name="Delahaunty K."/>
            <person name="Markovic C."/>
            <person name="Hall O."/>
            <person name="Minx P."/>
            <person name="Tomlinson C."/>
            <person name="Mitreva M."/>
            <person name="Nelson J."/>
            <person name="Hou S."/>
            <person name="Wollam A."/>
            <person name="Pepin K.H."/>
            <person name="Johnson M."/>
            <person name="Bhonagiri V."/>
            <person name="Nash W.E."/>
            <person name="Warren W."/>
            <person name="Chinwalla A."/>
            <person name="Mardis E.R."/>
            <person name="Wilson R.K."/>
        </authorList>
    </citation>
    <scope>NUCLEOTIDE SEQUENCE [LARGE SCALE GENOMIC DNA]</scope>
    <source>
        <strain evidence="2 3">F0319</strain>
    </source>
</reference>
<accession>C9MLQ1</accession>
<dbReference type="EMBL" id="ACVA01000013">
    <property type="protein sequence ID" value="EEX19585.1"/>
    <property type="molecule type" value="Genomic_DNA"/>
</dbReference>
<keyword evidence="1" id="KW-0472">Membrane</keyword>
<organism evidence="2 3">
    <name type="scientific">Prevotella veroralis F0319</name>
    <dbReference type="NCBI Taxonomy" id="649761"/>
    <lineage>
        <taxon>Bacteria</taxon>
        <taxon>Pseudomonadati</taxon>
        <taxon>Bacteroidota</taxon>
        <taxon>Bacteroidia</taxon>
        <taxon>Bacteroidales</taxon>
        <taxon>Prevotellaceae</taxon>
        <taxon>Prevotella</taxon>
    </lineage>
</organism>
<feature type="transmembrane region" description="Helical" evidence="1">
    <location>
        <begin position="20"/>
        <end position="39"/>
    </location>
</feature>
<keyword evidence="3" id="KW-1185">Reference proteome</keyword>
<name>C9MLQ1_9BACT</name>
<evidence type="ECO:0000256" key="1">
    <source>
        <dbReference type="SAM" id="Phobius"/>
    </source>
</evidence>
<keyword evidence="1" id="KW-0812">Transmembrane</keyword>
<gene>
    <name evidence="2" type="ORF">HMPREF0973_00526</name>
</gene>
<comment type="caution">
    <text evidence="2">The sequence shown here is derived from an EMBL/GenBank/DDBJ whole genome shotgun (WGS) entry which is preliminary data.</text>
</comment>
<dbReference type="AlphaFoldDB" id="C9MLQ1"/>
<proteinExistence type="predicted"/>